<proteinExistence type="predicted"/>
<accession>A0A7R9CYP7</accession>
<sequence length="183" mass="19799">MNSHTLPRMGRPLLPEADSRQRPAIRISEQRSRPVSLYDNLRGGGGSLGMMTASSTGQLSTEYSPSQAVYLSTTVPQNIAGGNIAGRHAPTRNSLRHSRMIVLSRTGQGMGKVELEEVNPNLRGGRVENHLGKTTHSSPDRDSNLDLPVLSSRAQHDKRVALVGRETRSAPNDSEESCGDFSS</sequence>
<protein>
    <submittedName>
        <fullName evidence="2">Uncharacterized protein</fullName>
    </submittedName>
</protein>
<name>A0A7R9CYP7_TIMPO</name>
<reference evidence="2" key="1">
    <citation type="submission" date="2020-11" db="EMBL/GenBank/DDBJ databases">
        <authorList>
            <person name="Tran Van P."/>
        </authorList>
    </citation>
    <scope>NUCLEOTIDE SEQUENCE</scope>
</reference>
<dbReference type="EMBL" id="OD002341">
    <property type="protein sequence ID" value="CAD7404932.1"/>
    <property type="molecule type" value="Genomic_DNA"/>
</dbReference>
<evidence type="ECO:0000313" key="2">
    <source>
        <dbReference type="EMBL" id="CAD7404932.1"/>
    </source>
</evidence>
<feature type="compositionally biased region" description="Basic and acidic residues" evidence="1">
    <location>
        <begin position="154"/>
        <end position="168"/>
    </location>
</feature>
<feature type="region of interest" description="Disordered" evidence="1">
    <location>
        <begin position="1"/>
        <end position="31"/>
    </location>
</feature>
<dbReference type="AlphaFoldDB" id="A0A7R9CYP7"/>
<organism evidence="2">
    <name type="scientific">Timema poppense</name>
    <name type="common">Walking stick</name>
    <dbReference type="NCBI Taxonomy" id="170557"/>
    <lineage>
        <taxon>Eukaryota</taxon>
        <taxon>Metazoa</taxon>
        <taxon>Ecdysozoa</taxon>
        <taxon>Arthropoda</taxon>
        <taxon>Hexapoda</taxon>
        <taxon>Insecta</taxon>
        <taxon>Pterygota</taxon>
        <taxon>Neoptera</taxon>
        <taxon>Polyneoptera</taxon>
        <taxon>Phasmatodea</taxon>
        <taxon>Timematodea</taxon>
        <taxon>Timematoidea</taxon>
        <taxon>Timematidae</taxon>
        <taxon>Timema</taxon>
    </lineage>
</organism>
<feature type="compositionally biased region" description="Acidic residues" evidence="1">
    <location>
        <begin position="173"/>
        <end position="183"/>
    </location>
</feature>
<gene>
    <name evidence="2" type="ORF">TPSB3V08_LOCUS4733</name>
</gene>
<evidence type="ECO:0000256" key="1">
    <source>
        <dbReference type="SAM" id="MobiDB-lite"/>
    </source>
</evidence>
<feature type="region of interest" description="Disordered" evidence="1">
    <location>
        <begin position="123"/>
        <end position="183"/>
    </location>
</feature>